<dbReference type="Pfam" id="PF00078">
    <property type="entry name" value="RVT_1"/>
    <property type="match status" value="1"/>
</dbReference>
<feature type="compositionally biased region" description="Pro residues" evidence="1">
    <location>
        <begin position="48"/>
        <end position="58"/>
    </location>
</feature>
<accession>A0A1K0G1P4</accession>
<feature type="compositionally biased region" description="Polar residues" evidence="1">
    <location>
        <begin position="404"/>
        <end position="417"/>
    </location>
</feature>
<dbReference type="InterPro" id="IPR043502">
    <property type="entry name" value="DNA/RNA_pol_sf"/>
</dbReference>
<evidence type="ECO:0000256" key="1">
    <source>
        <dbReference type="SAM" id="MobiDB-lite"/>
    </source>
</evidence>
<dbReference type="Gene3D" id="3.10.10.10">
    <property type="entry name" value="HIV Type 1 Reverse Transcriptase, subunit A, domain 1"/>
    <property type="match status" value="1"/>
</dbReference>
<gene>
    <name evidence="3" type="ORF">UBRO_20279</name>
</gene>
<feature type="region of interest" description="Disordered" evidence="1">
    <location>
        <begin position="385"/>
        <end position="440"/>
    </location>
</feature>
<sequence length="1316" mass="142691">MADAEKHCRICKRSKPLSLFVHQRFPHRVTASCLDCRTGRPRTTRTPSQPPSQPPPLSPGANLTAALPAPTALVLPAPAPVSETLLPAPPSLPAAPSHNFVTRSDFLAGIGELRQALQDKIATTFQSVVSAPSPTHLPTIDHPPAPQALNPAQHEPALPARIGEYQPAVVYLWLASDLIDKVLQDTLNVYDLLKLANPSWPGIVTVEEPVPVLIEGFSVVKGPTSSASNHQFLKAVPNFLTFGRLWVVYLSLRSSTSLDRDLPVSLGRFFQHIADLSEVFPWERVAGYVVAVCTSRLGKATAAEWACFDMELHASHFQRVQARLPPPRPTTRSLQSHVMTTLGVTRSACRGTKASVPVPTSDLAFGNMCASPVVANTCRSTALETPSLRRLPDHSNPTRLPPSQLASATLPSTNPPSRETPATLRPQSHTVTRVPPLSRNIPARSSCFPILLSDASGSQPAPATPSSPDPLLVPSADRASAALTSLQTLHPPARPNTTVAAPLFHANGLPARYGTMQATAVNWSIALLTYPDRPFVDQLLGAIEHGIHLGYSGPLRSHGRFQTVKNLPMDAKGESHIRSDIAMRLQEGQLLEVDPQQLHLVCSPVGTVPKPRFSKLRTIHHLSHPRRPRPQQLPSVNAGIAPPFAIIRYASLTTITEFVRENPSCRLWKSDLTDAFRHIVTTRDDARLLGFTFEGRFYMETGLTFGGRSSPWLFNLFAEALHWILQSTTTHPVDHYLGDFFGAVPAGTDPGQPLHMLALACSALGLQLAPQKTSWGETKLEILGIEIDTIQQCVGITHERRLRILDAIGGLLARRSARLIDWQRIAGLLQFVSQVVPHGKAYMRRLYDASKTAHRHPVSLSNLSTCSAKAQVVAGHPAGVAGSFPPATLTTRCRAPTAALSREVPRRHRSKDIRFLEALAVLEALHAFSPSWTGPRLVVLHVDNTNVESGLHTGRSRDSLTQTLLREIFGLCFLQHITLRPVRVASEDNHLADLLSRRRFNAIQQRFPVAHHLLFPLTSAKPPRTSWPPPVALPLPPPTSGEAWPNSAENAVPVSPTDTEPLSTSVLGLEHHHSRSPTCSSPNGSATWLGPAPSTASSTSSMPCDLGTSISASTSMDSPTAGWNERFVASSAPMAFGRQRPSCPSPSHFSGPSSCSFGPCPSVPGTIRSSLQPLPSPPASYGVVRLPGTRRRRLSCVMGPDGCAGKLDSYEETMHNNRGSGRRRVPTEFSEIGRIDRPMTELVGIGRNKVLLRSSVGSVVPRSYDRPHGNWFEEASIADPARGGQWARKGSPPDEVGALHNDEIGVRRWAPTSGDR</sequence>
<name>A0A1K0G1P4_9BASI</name>
<feature type="domain" description="Reverse transcriptase" evidence="2">
    <location>
        <begin position="655"/>
        <end position="787"/>
    </location>
</feature>
<dbReference type="Proteomes" id="UP000179920">
    <property type="component" value="Chromosome IV"/>
</dbReference>
<dbReference type="InterPro" id="IPR000477">
    <property type="entry name" value="RT_dom"/>
</dbReference>
<dbReference type="InterPro" id="IPR043128">
    <property type="entry name" value="Rev_trsase/Diguanyl_cyclase"/>
</dbReference>
<feature type="compositionally biased region" description="Polar residues" evidence="1">
    <location>
        <begin position="1056"/>
        <end position="1066"/>
    </location>
</feature>
<organism evidence="3 4">
    <name type="scientific">Ustilago bromivora</name>
    <dbReference type="NCBI Taxonomy" id="307758"/>
    <lineage>
        <taxon>Eukaryota</taxon>
        <taxon>Fungi</taxon>
        <taxon>Dikarya</taxon>
        <taxon>Basidiomycota</taxon>
        <taxon>Ustilaginomycotina</taxon>
        <taxon>Ustilaginomycetes</taxon>
        <taxon>Ustilaginales</taxon>
        <taxon>Ustilaginaceae</taxon>
        <taxon>Ustilago</taxon>
    </lineage>
</organism>
<feature type="region of interest" description="Disordered" evidence="1">
    <location>
        <begin position="37"/>
        <end position="64"/>
    </location>
</feature>
<reference evidence="4" key="1">
    <citation type="submission" date="2016-04" db="EMBL/GenBank/DDBJ databases">
        <authorList>
            <person name="Guldener U."/>
            <person name="Guldener U."/>
        </authorList>
    </citation>
    <scope>NUCLEOTIDE SEQUENCE [LARGE SCALE GENOMIC DNA]</scope>
    <source>
        <strain evidence="4">UB2112</strain>
    </source>
</reference>
<proteinExistence type="predicted"/>
<dbReference type="PANTHER" id="PTHR33050">
    <property type="entry name" value="REVERSE TRANSCRIPTASE DOMAIN-CONTAINING PROTEIN"/>
    <property type="match status" value="1"/>
</dbReference>
<dbReference type="SUPFAM" id="SSF56672">
    <property type="entry name" value="DNA/RNA polymerases"/>
    <property type="match status" value="1"/>
</dbReference>
<evidence type="ECO:0000313" key="3">
    <source>
        <dbReference type="EMBL" id="SAM81100.1"/>
    </source>
</evidence>
<dbReference type="PANTHER" id="PTHR33050:SF7">
    <property type="entry name" value="RIBONUCLEASE H"/>
    <property type="match status" value="1"/>
</dbReference>
<dbReference type="Gene3D" id="3.30.70.270">
    <property type="match status" value="1"/>
</dbReference>
<evidence type="ECO:0000313" key="4">
    <source>
        <dbReference type="Proteomes" id="UP000179920"/>
    </source>
</evidence>
<feature type="compositionally biased region" description="Pro residues" evidence="1">
    <location>
        <begin position="1025"/>
        <end position="1039"/>
    </location>
</feature>
<dbReference type="InterPro" id="IPR052055">
    <property type="entry name" value="Hepadnavirus_pol/RT"/>
</dbReference>
<feature type="compositionally biased region" description="Polar residues" evidence="1">
    <location>
        <begin position="1076"/>
        <end position="1086"/>
    </location>
</feature>
<protein>
    <recommendedName>
        <fullName evidence="2">Reverse transcriptase domain-containing protein</fullName>
    </recommendedName>
</protein>
<dbReference type="EMBL" id="LT558120">
    <property type="protein sequence ID" value="SAM81100.1"/>
    <property type="molecule type" value="Genomic_DNA"/>
</dbReference>
<feature type="compositionally biased region" description="Low complexity" evidence="1">
    <location>
        <begin position="1091"/>
        <end position="1101"/>
    </location>
</feature>
<feature type="region of interest" description="Disordered" evidence="1">
    <location>
        <begin position="1025"/>
        <end position="1105"/>
    </location>
</feature>
<evidence type="ECO:0000259" key="2">
    <source>
        <dbReference type="Pfam" id="PF00078"/>
    </source>
</evidence>